<gene>
    <name evidence="1" type="ORF">P8627_16510</name>
</gene>
<name>A0ABY8LB84_9RHOB</name>
<dbReference type="RefSeq" id="WP_279965344.1">
    <property type="nucleotide sequence ID" value="NZ_CP122537.1"/>
</dbReference>
<evidence type="ECO:0000313" key="1">
    <source>
        <dbReference type="EMBL" id="WGH78593.1"/>
    </source>
</evidence>
<sequence length="260" mass="27774">MGHNTLGVIPRSVRWRRVVDLLGTDAPDATVIAATADAAESSLLRASDDPVFVEAVRLLLLVPTAARAEDFRGALDAAGLAAGDSPELLDLIMAASARLDAVRRSTIRRTDLGELAGRALATSLNQHIGDALPGLFAATPEDVQLAAKRLSSARGMSHLARGFFANITQATLSYWLERTLADQEARGGRFGALGSRDAFDAELRAYTQEASRIIKEFAGSWYTKTLHDKGGISSQDAARFGAVCLKKISAELRLKRSTDA</sequence>
<reference evidence="1 2" key="1">
    <citation type="submission" date="2023-04" db="EMBL/GenBank/DDBJ databases">
        <title>Jannaschia ovalis sp. nov., a marine bacterium isolated from sea tidal flat.</title>
        <authorList>
            <person name="Kwon D.Y."/>
            <person name="Kim J.-J."/>
        </authorList>
    </citation>
    <scope>NUCLEOTIDE SEQUENCE [LARGE SCALE GENOMIC DNA]</scope>
    <source>
        <strain evidence="1 2">GRR-S6-38</strain>
    </source>
</reference>
<proteinExistence type="predicted"/>
<accession>A0ABY8LB84</accession>
<dbReference type="EMBL" id="CP122537">
    <property type="protein sequence ID" value="WGH78593.1"/>
    <property type="molecule type" value="Genomic_DNA"/>
</dbReference>
<dbReference type="Proteomes" id="UP001243420">
    <property type="component" value="Chromosome"/>
</dbReference>
<protein>
    <submittedName>
        <fullName evidence="1">Uncharacterized protein</fullName>
    </submittedName>
</protein>
<organism evidence="1 2">
    <name type="scientific">Jannaschia ovalis</name>
    <dbReference type="NCBI Taxonomy" id="3038773"/>
    <lineage>
        <taxon>Bacteria</taxon>
        <taxon>Pseudomonadati</taxon>
        <taxon>Pseudomonadota</taxon>
        <taxon>Alphaproteobacteria</taxon>
        <taxon>Rhodobacterales</taxon>
        <taxon>Roseobacteraceae</taxon>
        <taxon>Jannaschia</taxon>
    </lineage>
</organism>
<keyword evidence="2" id="KW-1185">Reference proteome</keyword>
<evidence type="ECO:0000313" key="2">
    <source>
        <dbReference type="Proteomes" id="UP001243420"/>
    </source>
</evidence>